<dbReference type="Proteomes" id="UP000016570">
    <property type="component" value="Unassembled WGS sequence"/>
</dbReference>
<dbReference type="EMBL" id="BATJ01000008">
    <property type="protein sequence ID" value="GAD67427.1"/>
    <property type="molecule type" value="Genomic_DNA"/>
</dbReference>
<dbReference type="STRING" id="1219065.VPR01S_08_00105"/>
<protein>
    <submittedName>
        <fullName evidence="2">Uncharacterized protein</fullName>
    </submittedName>
</protein>
<keyword evidence="1" id="KW-0812">Transmembrane</keyword>
<evidence type="ECO:0000313" key="3">
    <source>
        <dbReference type="Proteomes" id="UP000016570"/>
    </source>
</evidence>
<comment type="caution">
    <text evidence="2">The sequence shown here is derived from an EMBL/GenBank/DDBJ whole genome shotgun (WGS) entry which is preliminary data.</text>
</comment>
<keyword evidence="1" id="KW-1133">Transmembrane helix</keyword>
<proteinExistence type="predicted"/>
<evidence type="ECO:0000256" key="1">
    <source>
        <dbReference type="SAM" id="Phobius"/>
    </source>
</evidence>
<sequence length="293" mass="33597">MGLGGHLGIFNNRELATATLVIVVFIWASIKSKEVLPAIELVLKSFCQKAILITTGTLLLYILIVVYLLYSIDVWNAGQLKNTILWFVFIGFVQLMNTTKITEPKEYLKASLNSQVRLIVLIEFLVAFHSYGFITELFLVTTATLFACCSAFSKGKPEYKQAQKISDYILAIMGTLIFIDSILNIYNEPGKFISVDTFRDFLVPMLLSVSLLPYVYVFYYLLAYERAFVITHIYTDSKQLQRYAKIRSFVAFKGKPSLIHKWLIYSCIPEFESKKTIRTSIDKFKEKQRESTV</sequence>
<keyword evidence="3" id="KW-1185">Reference proteome</keyword>
<evidence type="ECO:0000313" key="2">
    <source>
        <dbReference type="EMBL" id="GAD67427.1"/>
    </source>
</evidence>
<feature type="transmembrane region" description="Helical" evidence="1">
    <location>
        <begin position="165"/>
        <end position="186"/>
    </location>
</feature>
<feature type="transmembrane region" description="Helical" evidence="1">
    <location>
        <begin position="84"/>
        <end position="102"/>
    </location>
</feature>
<accession>U3A264</accession>
<feature type="transmembrane region" description="Helical" evidence="1">
    <location>
        <begin position="201"/>
        <end position="222"/>
    </location>
</feature>
<dbReference type="AlphaFoldDB" id="U3A264"/>
<gene>
    <name evidence="2" type="ORF">VPR01S_08_00105</name>
</gene>
<name>U3A264_VIBPR</name>
<keyword evidence="1" id="KW-0472">Membrane</keyword>
<feature type="transmembrane region" description="Helical" evidence="1">
    <location>
        <begin position="50"/>
        <end position="72"/>
    </location>
</feature>
<dbReference type="eggNOG" id="ENOG503125V">
    <property type="taxonomic scope" value="Bacteria"/>
</dbReference>
<organism evidence="2 3">
    <name type="scientific">Vibrio proteolyticus NBRC 13287</name>
    <dbReference type="NCBI Taxonomy" id="1219065"/>
    <lineage>
        <taxon>Bacteria</taxon>
        <taxon>Pseudomonadati</taxon>
        <taxon>Pseudomonadota</taxon>
        <taxon>Gammaproteobacteria</taxon>
        <taxon>Vibrionales</taxon>
        <taxon>Vibrionaceae</taxon>
        <taxon>Vibrio</taxon>
    </lineage>
</organism>
<reference evidence="2 3" key="1">
    <citation type="submission" date="2013-09" db="EMBL/GenBank/DDBJ databases">
        <title>Whole genome shotgun sequence of Vibrio proteolyticus NBRC 13287.</title>
        <authorList>
            <person name="Isaki S."/>
            <person name="Hosoyama A."/>
            <person name="Numata M."/>
            <person name="Hashimoto M."/>
            <person name="Hosoyama Y."/>
            <person name="Tsuchikane K."/>
            <person name="Noguchi M."/>
            <person name="Hirakata S."/>
            <person name="Ichikawa N."/>
            <person name="Ohji S."/>
            <person name="Yamazoe A."/>
            <person name="Fujita N."/>
        </authorList>
    </citation>
    <scope>NUCLEOTIDE SEQUENCE [LARGE SCALE GENOMIC DNA]</scope>
    <source>
        <strain evidence="2 3">NBRC 13287</strain>
    </source>
</reference>
<feature type="transmembrane region" description="Helical" evidence="1">
    <location>
        <begin position="12"/>
        <end position="30"/>
    </location>
</feature>
<feature type="transmembrane region" description="Helical" evidence="1">
    <location>
        <begin position="114"/>
        <end position="131"/>
    </location>
</feature>